<evidence type="ECO:0000256" key="11">
    <source>
        <dbReference type="ARBA" id="ARBA00022786"/>
    </source>
</evidence>
<evidence type="ECO:0000256" key="8">
    <source>
        <dbReference type="ARBA" id="ARBA00022679"/>
    </source>
</evidence>
<evidence type="ECO:0000256" key="12">
    <source>
        <dbReference type="ARBA" id="ARBA00022833"/>
    </source>
</evidence>
<keyword evidence="23" id="KW-1185">Reference proteome</keyword>
<evidence type="ECO:0000256" key="17">
    <source>
        <dbReference type="ARBA" id="ARBA00079756"/>
    </source>
</evidence>
<dbReference type="AlphaFoldDB" id="A0AAW0HUQ7"/>
<dbReference type="SUPFAM" id="SSF57850">
    <property type="entry name" value="RING/U-box"/>
    <property type="match status" value="1"/>
</dbReference>
<dbReference type="FunFam" id="3.30.40.10:FF:000195">
    <property type="entry name" value="E3 ubiquitin-protein ligase RNF220"/>
    <property type="match status" value="1"/>
</dbReference>
<gene>
    <name evidence="22" type="ORF">U0070_003857</name>
</gene>
<dbReference type="GO" id="GO:0061630">
    <property type="term" value="F:ubiquitin protein ligase activity"/>
    <property type="evidence" value="ECO:0007669"/>
    <property type="project" value="UniProtKB-EC"/>
</dbReference>
<dbReference type="InterPro" id="IPR031824">
    <property type="entry name" value="RNF220_mid"/>
</dbReference>
<evidence type="ECO:0000256" key="5">
    <source>
        <dbReference type="ARBA" id="ARBA00022490"/>
    </source>
</evidence>
<keyword evidence="11" id="KW-0833">Ubl conjugation pathway</keyword>
<evidence type="ECO:0000256" key="16">
    <source>
        <dbReference type="ARBA" id="ARBA00067773"/>
    </source>
</evidence>
<evidence type="ECO:0000259" key="21">
    <source>
        <dbReference type="PROSITE" id="PS50089"/>
    </source>
</evidence>
<dbReference type="Pfam" id="PF15926">
    <property type="entry name" value="RNF220"/>
    <property type="match status" value="2"/>
</dbReference>
<sequence length="482" mass="53749">MKKIVWRIPRASPTPEAAREAELRPEPSQTRTRDLLLLSTVFQHFVPPKHQRHSYQDAQCKKKAVALFDSQAPICPICQVLLRPSELQEHMEQELEQLAQLPAGKNSLLKDAMAPGTPKSLLLSASIKREGDSPTASPHSSAADDLHHSDRYQTFLRVRANRQTRLNARIGKMKRRKQDEGQREGSCMAEDDAVDIEHENSNRFEEYEWCGQKRIRATTLLEGGFRGSGFVMCSGKENPDSDADLDVDGDDTLEYGKPQYPWGKVGQTASNKRLRAHVASRSLGSIVLDHHARYTEADVIPCTGEEPGEAKEREALRGAVLKQVWAKARAVSAVISGGRLSCPHFVLSPFSPLVVVPPAPASHLSSLNGPVMMPSTSNGESSKQEAMQKTCKNSDIEKITEDSAVTTFEALKARVRELERQLSRGDRYKCLICMDSYSMPLTSIQCWHVHCEECWLRTLGAKKLCPQCNTITAPGDLRRIYL</sequence>
<evidence type="ECO:0000313" key="22">
    <source>
        <dbReference type="EMBL" id="KAK7805802.1"/>
    </source>
</evidence>
<evidence type="ECO:0000256" key="15">
    <source>
        <dbReference type="ARBA" id="ARBA00063526"/>
    </source>
</evidence>
<evidence type="ECO:0000256" key="13">
    <source>
        <dbReference type="ARBA" id="ARBA00022843"/>
    </source>
</evidence>
<evidence type="ECO:0000256" key="4">
    <source>
        <dbReference type="ARBA" id="ARBA00012483"/>
    </source>
</evidence>
<evidence type="ECO:0000256" key="10">
    <source>
        <dbReference type="ARBA" id="ARBA00022771"/>
    </source>
</evidence>
<keyword evidence="5" id="KW-0963">Cytoplasm</keyword>
<evidence type="ECO:0000256" key="7">
    <source>
        <dbReference type="ARBA" id="ARBA00022553"/>
    </source>
</evidence>
<keyword evidence="6" id="KW-1017">Isopeptide bond</keyword>
<keyword evidence="9" id="KW-0479">Metal-binding</keyword>
<accession>A0AAW0HUQ7</accession>
<feature type="region of interest" description="Disordered" evidence="20">
    <location>
        <begin position="128"/>
        <end position="148"/>
    </location>
</feature>
<proteinExistence type="predicted"/>
<feature type="region of interest" description="Disordered" evidence="20">
    <location>
        <begin position="8"/>
        <end position="30"/>
    </location>
</feature>
<dbReference type="Gene3D" id="3.30.40.10">
    <property type="entry name" value="Zinc/RING finger domain, C3HC4 (zinc finger)"/>
    <property type="match status" value="1"/>
</dbReference>
<reference evidence="22 23" key="1">
    <citation type="journal article" date="2023" name="bioRxiv">
        <title>Conserved and derived expression patterns and positive selection on dental genes reveal complex evolutionary context of ever-growing rodent molars.</title>
        <authorList>
            <person name="Calamari Z.T."/>
            <person name="Song A."/>
            <person name="Cohen E."/>
            <person name="Akter M."/>
            <person name="Roy R.D."/>
            <person name="Hallikas O."/>
            <person name="Christensen M.M."/>
            <person name="Li P."/>
            <person name="Marangoni P."/>
            <person name="Jernvall J."/>
            <person name="Klein O.D."/>
        </authorList>
    </citation>
    <scope>NUCLEOTIDE SEQUENCE [LARGE SCALE GENOMIC DNA]</scope>
    <source>
        <strain evidence="22">V071</strain>
    </source>
</reference>
<comment type="subunit">
    <text evidence="15">Interacts with SIN3B. Interacts with CTNNB1 (via Armadillo repeats 2-8). Interacts with USP7 (via MATH domain).</text>
</comment>
<dbReference type="Pfam" id="PF13923">
    <property type="entry name" value="zf-C3HC4_2"/>
    <property type="match status" value="1"/>
</dbReference>
<evidence type="ECO:0000313" key="23">
    <source>
        <dbReference type="Proteomes" id="UP001488838"/>
    </source>
</evidence>
<keyword evidence="7" id="KW-0597">Phosphoprotein</keyword>
<organism evidence="22 23">
    <name type="scientific">Myodes glareolus</name>
    <name type="common">Bank vole</name>
    <name type="synonym">Clethrionomys glareolus</name>
    <dbReference type="NCBI Taxonomy" id="447135"/>
    <lineage>
        <taxon>Eukaryota</taxon>
        <taxon>Metazoa</taxon>
        <taxon>Chordata</taxon>
        <taxon>Craniata</taxon>
        <taxon>Vertebrata</taxon>
        <taxon>Euteleostomi</taxon>
        <taxon>Mammalia</taxon>
        <taxon>Eutheria</taxon>
        <taxon>Euarchontoglires</taxon>
        <taxon>Glires</taxon>
        <taxon>Rodentia</taxon>
        <taxon>Myomorpha</taxon>
        <taxon>Muroidea</taxon>
        <taxon>Cricetidae</taxon>
        <taxon>Arvicolinae</taxon>
        <taxon>Myodes</taxon>
    </lineage>
</organism>
<evidence type="ECO:0000256" key="3">
    <source>
        <dbReference type="ARBA" id="ARBA00004906"/>
    </source>
</evidence>
<comment type="pathway">
    <text evidence="3">Protein modification; protein ubiquitination.</text>
</comment>
<dbReference type="GO" id="GO:0005737">
    <property type="term" value="C:cytoplasm"/>
    <property type="evidence" value="ECO:0007669"/>
    <property type="project" value="UniProtKB-SubCell"/>
</dbReference>
<comment type="catalytic activity">
    <reaction evidence="1">
        <text>S-ubiquitinyl-[E2 ubiquitin-conjugating enzyme]-L-cysteine + [acceptor protein]-L-lysine = [E2 ubiquitin-conjugating enzyme]-L-cysteine + N(6)-ubiquitinyl-[acceptor protein]-L-lysine.</text>
        <dbReference type="EC" id="2.3.2.27"/>
    </reaction>
</comment>
<evidence type="ECO:0000256" key="18">
    <source>
        <dbReference type="ARBA" id="ARBA00083046"/>
    </source>
</evidence>
<feature type="domain" description="RING-type" evidence="21">
    <location>
        <begin position="430"/>
        <end position="469"/>
    </location>
</feature>
<evidence type="ECO:0000256" key="14">
    <source>
        <dbReference type="ARBA" id="ARBA00023054"/>
    </source>
</evidence>
<evidence type="ECO:0000256" key="19">
    <source>
        <dbReference type="PROSITE-ProRule" id="PRU00175"/>
    </source>
</evidence>
<keyword evidence="14" id="KW-0175">Coiled coil</keyword>
<evidence type="ECO:0000256" key="9">
    <source>
        <dbReference type="ARBA" id="ARBA00022723"/>
    </source>
</evidence>
<evidence type="ECO:0000256" key="20">
    <source>
        <dbReference type="SAM" id="MobiDB-lite"/>
    </source>
</evidence>
<dbReference type="PANTHER" id="PTHR13459">
    <property type="entry name" value="E3 UBIQUITIN-PROTEIN LIGASE RNF220 ISOFORM X1"/>
    <property type="match status" value="1"/>
</dbReference>
<evidence type="ECO:0000256" key="1">
    <source>
        <dbReference type="ARBA" id="ARBA00000900"/>
    </source>
</evidence>
<comment type="subcellular location">
    <subcellularLocation>
        <location evidence="2">Cytoplasm</location>
    </subcellularLocation>
</comment>
<keyword evidence="10 19" id="KW-0863">Zinc-finger</keyword>
<comment type="caution">
    <text evidence="22">The sequence shown here is derived from an EMBL/GenBank/DDBJ whole genome shotgun (WGS) entry which is preliminary data.</text>
</comment>
<name>A0AAW0HUQ7_MYOGA</name>
<keyword evidence="12" id="KW-0862">Zinc</keyword>
<dbReference type="GO" id="GO:0006513">
    <property type="term" value="P:protein monoubiquitination"/>
    <property type="evidence" value="ECO:0007669"/>
    <property type="project" value="UniProtKB-ARBA"/>
</dbReference>
<dbReference type="InterPro" id="IPR052443">
    <property type="entry name" value="E3_ubiq-ligase_RNF220-like"/>
</dbReference>
<dbReference type="InterPro" id="IPR040178">
    <property type="entry name" value="RNF220_RING"/>
</dbReference>
<dbReference type="PROSITE" id="PS50089">
    <property type="entry name" value="ZF_RING_2"/>
    <property type="match status" value="1"/>
</dbReference>
<dbReference type="GO" id="GO:0008270">
    <property type="term" value="F:zinc ion binding"/>
    <property type="evidence" value="ECO:0007669"/>
    <property type="project" value="UniProtKB-KW"/>
</dbReference>
<protein>
    <recommendedName>
        <fullName evidence="16">E3 ubiquitin-protein ligase RNF220</fullName>
        <ecNumber evidence="4">2.3.2.27</ecNumber>
    </recommendedName>
    <alternativeName>
        <fullName evidence="18">RING finger protein 220</fullName>
    </alternativeName>
    <alternativeName>
        <fullName evidence="17">RING-type E3 ubiquitin transferase RNF220</fullName>
    </alternativeName>
</protein>
<evidence type="ECO:0000256" key="2">
    <source>
        <dbReference type="ARBA" id="ARBA00004496"/>
    </source>
</evidence>
<evidence type="ECO:0000256" key="6">
    <source>
        <dbReference type="ARBA" id="ARBA00022499"/>
    </source>
</evidence>
<keyword evidence="13" id="KW-0832">Ubl conjugation</keyword>
<dbReference type="EC" id="2.3.2.27" evidence="4"/>
<dbReference type="InterPro" id="IPR001841">
    <property type="entry name" value="Znf_RING"/>
</dbReference>
<dbReference type="CDD" id="cd16563">
    <property type="entry name" value="RING-HC_RNF220"/>
    <property type="match status" value="1"/>
</dbReference>
<dbReference type="PANTHER" id="PTHR13459:SF3">
    <property type="entry name" value="E3 UBIQUITIN-PROTEIN LIGASE RNF220"/>
    <property type="match status" value="1"/>
</dbReference>
<keyword evidence="8" id="KW-0808">Transferase</keyword>
<dbReference type="EMBL" id="JBBHLL010000326">
    <property type="protein sequence ID" value="KAK7805802.1"/>
    <property type="molecule type" value="Genomic_DNA"/>
</dbReference>
<dbReference type="Proteomes" id="UP001488838">
    <property type="component" value="Unassembled WGS sequence"/>
</dbReference>
<dbReference type="InterPro" id="IPR013083">
    <property type="entry name" value="Znf_RING/FYVE/PHD"/>
</dbReference>